<feature type="domain" description="Peroxisomal multifunctional enzyme type 2-like N-terminal" evidence="3">
    <location>
        <begin position="20"/>
        <end position="145"/>
    </location>
</feature>
<reference evidence="4" key="1">
    <citation type="journal article" date="2014" name="Int. J. Syst. Evol. Microbiol.">
        <title>Complete genome sequence of Corynebacterium casei LMG S-19264T (=DSM 44701T), isolated from a smear-ripened cheese.</title>
        <authorList>
            <consortium name="US DOE Joint Genome Institute (JGI-PGF)"/>
            <person name="Walter F."/>
            <person name="Albersmeier A."/>
            <person name="Kalinowski J."/>
            <person name="Ruckert C."/>
        </authorList>
    </citation>
    <scope>NUCLEOTIDE SEQUENCE</scope>
    <source>
        <strain evidence="4">CGMCC 4.7679</strain>
    </source>
</reference>
<comment type="similarity">
    <text evidence="1">Belongs to the enoyl-CoA hydratase/isomerase family.</text>
</comment>
<evidence type="ECO:0000259" key="2">
    <source>
        <dbReference type="Pfam" id="PF01575"/>
    </source>
</evidence>
<dbReference type="EMBL" id="BNAV01000001">
    <property type="protein sequence ID" value="GHF36158.1"/>
    <property type="molecule type" value="Genomic_DNA"/>
</dbReference>
<dbReference type="CDD" id="cd03448">
    <property type="entry name" value="HDE_HSD"/>
    <property type="match status" value="1"/>
</dbReference>
<dbReference type="SUPFAM" id="SSF54637">
    <property type="entry name" value="Thioesterase/thiol ester dehydrase-isomerase"/>
    <property type="match status" value="2"/>
</dbReference>
<dbReference type="AlphaFoldDB" id="A0A8H9M8R3"/>
<dbReference type="InterPro" id="IPR002539">
    <property type="entry name" value="MaoC-like_dom"/>
</dbReference>
<dbReference type="OrthoDB" id="5522043at2"/>
<gene>
    <name evidence="4" type="ORF">GCM10017566_06520</name>
</gene>
<accession>A0A8H9M8R3</accession>
<proteinExistence type="inferred from homology"/>
<name>A0A8H9M8R3_9PSEU</name>
<evidence type="ECO:0000259" key="3">
    <source>
        <dbReference type="Pfam" id="PF22622"/>
    </source>
</evidence>
<dbReference type="GO" id="GO:0004300">
    <property type="term" value="F:enoyl-CoA hydratase activity"/>
    <property type="evidence" value="ECO:0007669"/>
    <property type="project" value="TreeGrafter"/>
</dbReference>
<dbReference type="InterPro" id="IPR029069">
    <property type="entry name" value="HotDog_dom_sf"/>
</dbReference>
<dbReference type="GO" id="GO:0044594">
    <property type="term" value="F:17-beta-hydroxysteroid dehydrogenase (NAD+) activity"/>
    <property type="evidence" value="ECO:0007669"/>
    <property type="project" value="TreeGrafter"/>
</dbReference>
<dbReference type="GO" id="GO:0006635">
    <property type="term" value="P:fatty acid beta-oxidation"/>
    <property type="evidence" value="ECO:0007669"/>
    <property type="project" value="TreeGrafter"/>
</dbReference>
<evidence type="ECO:0000313" key="5">
    <source>
        <dbReference type="Proteomes" id="UP000658656"/>
    </source>
</evidence>
<dbReference type="Pfam" id="PF01575">
    <property type="entry name" value="MaoC_dehydratas"/>
    <property type="match status" value="1"/>
</dbReference>
<dbReference type="RefSeq" id="WP_145934860.1">
    <property type="nucleotide sequence ID" value="NZ_BNAV01000001.1"/>
</dbReference>
<sequence length="289" mass="30652">MAIDVNKAVGASAGSAKTTWSERDVVLYQLGLGAGADPLSERELAYVLEDRLRVLPSYAVIPGSEGVRGLTDVPGLEFDHTKMLHGEHEIELFEPLPTATTVSTEGRVAAIYDKGSAALTVLEATSTAEDGRPLFVNRFSLFMRGAGGFGGPKSPPAEGGPLPRRAPDVVVPVPTLPQQALLYRLNGDVNPVHSDPLVAAKAGFDRPILHGLCTFGIVCKAAVDGVLGGDTARVRRFRARFAGVVFPGETITVRCWREGTVVRVLARVDDRDADALTNGILEVTGEETA</sequence>
<organism evidence="4 5">
    <name type="scientific">Amycolatopsis bartoniae</name>
    <dbReference type="NCBI Taxonomy" id="941986"/>
    <lineage>
        <taxon>Bacteria</taxon>
        <taxon>Bacillati</taxon>
        <taxon>Actinomycetota</taxon>
        <taxon>Actinomycetes</taxon>
        <taxon>Pseudonocardiales</taxon>
        <taxon>Pseudonocardiaceae</taxon>
        <taxon>Amycolatopsis</taxon>
    </lineage>
</organism>
<dbReference type="Gene3D" id="3.10.129.10">
    <property type="entry name" value="Hotdog Thioesterase"/>
    <property type="match status" value="1"/>
</dbReference>
<dbReference type="PANTHER" id="PTHR13078:SF59">
    <property type="entry name" value="ENOYL-COA HYDRATASE CHSH3"/>
    <property type="match status" value="1"/>
</dbReference>
<evidence type="ECO:0000256" key="1">
    <source>
        <dbReference type="ARBA" id="ARBA00005254"/>
    </source>
</evidence>
<dbReference type="PANTHER" id="PTHR13078">
    <property type="entry name" value="PEROXISOMAL MULTIFUNCTIONAL ENZYME TYPE 2-RELATED"/>
    <property type="match status" value="1"/>
</dbReference>
<dbReference type="Proteomes" id="UP000658656">
    <property type="component" value="Unassembled WGS sequence"/>
</dbReference>
<dbReference type="Pfam" id="PF22622">
    <property type="entry name" value="MFE-2_hydrat-2_N"/>
    <property type="match status" value="1"/>
</dbReference>
<comment type="caution">
    <text evidence="4">The sequence shown here is derived from an EMBL/GenBank/DDBJ whole genome shotgun (WGS) entry which is preliminary data.</text>
</comment>
<feature type="domain" description="MaoC-like" evidence="2">
    <location>
        <begin position="163"/>
        <end position="260"/>
    </location>
</feature>
<keyword evidence="5" id="KW-1185">Reference proteome</keyword>
<dbReference type="GO" id="GO:0003857">
    <property type="term" value="F:(3S)-3-hydroxyacyl-CoA dehydrogenase (NAD+) activity"/>
    <property type="evidence" value="ECO:0007669"/>
    <property type="project" value="TreeGrafter"/>
</dbReference>
<protein>
    <submittedName>
        <fullName evidence="4">Putative dehydrogenase/dehydratase (MaoC family)</fullName>
    </submittedName>
</protein>
<reference evidence="4" key="2">
    <citation type="submission" date="2020-09" db="EMBL/GenBank/DDBJ databases">
        <authorList>
            <person name="Sun Q."/>
            <person name="Zhou Y."/>
        </authorList>
    </citation>
    <scope>NUCLEOTIDE SEQUENCE</scope>
    <source>
        <strain evidence="4">CGMCC 4.7679</strain>
    </source>
</reference>
<dbReference type="InterPro" id="IPR054357">
    <property type="entry name" value="MFE-2_N"/>
</dbReference>
<evidence type="ECO:0000313" key="4">
    <source>
        <dbReference type="EMBL" id="GHF36158.1"/>
    </source>
</evidence>